<sequence>MVECKVSIIEVFDLDQFPGWCKVILTDANGVDHAFDDKLSVFGLEEVEVRKLPLEKCITVEVVRDLGNSVEIDTSVPHGLEAEDGNSRFVVRKKSVRGL</sequence>
<comment type="caution">
    <text evidence="1">The sequence shown here is derived from an EMBL/GenBank/DDBJ whole genome shotgun (WGS) entry which is preliminary data.</text>
</comment>
<evidence type="ECO:0000313" key="2">
    <source>
        <dbReference type="Proteomes" id="UP000002815"/>
    </source>
</evidence>
<dbReference type="PATRIC" id="fig|889204.5.peg.1572"/>
<dbReference type="GeneID" id="29746605"/>
<protein>
    <submittedName>
        <fullName evidence="1">Uncharacterized protein</fullName>
    </submittedName>
</protein>
<dbReference type="Proteomes" id="UP000002815">
    <property type="component" value="Unassembled WGS sequence"/>
</dbReference>
<organism evidence="1 2">
    <name type="scientific">Streptococcus infantis ATCC 700779</name>
    <dbReference type="NCBI Taxonomy" id="889204"/>
    <lineage>
        <taxon>Bacteria</taxon>
        <taxon>Bacillati</taxon>
        <taxon>Bacillota</taxon>
        <taxon>Bacilli</taxon>
        <taxon>Lactobacillales</taxon>
        <taxon>Streptococcaceae</taxon>
        <taxon>Streptococcus</taxon>
    </lineage>
</organism>
<dbReference type="RefSeq" id="WP_006148488.1">
    <property type="nucleotide sequence ID" value="NZ_AJTA01000044.1"/>
</dbReference>
<dbReference type="AlphaFoldDB" id="E8K002"/>
<name>E8K002_9STRE</name>
<keyword evidence="2" id="KW-1185">Reference proteome</keyword>
<dbReference type="HOGENOM" id="CLU_2344907_0_0_9"/>
<reference evidence="1 2" key="1">
    <citation type="submission" date="2010-12" db="EMBL/GenBank/DDBJ databases">
        <authorList>
            <person name="Muzny D."/>
            <person name="Qin X."/>
            <person name="Deng J."/>
            <person name="Jiang H."/>
            <person name="Liu Y."/>
            <person name="Qu J."/>
            <person name="Song X.-Z."/>
            <person name="Zhang L."/>
            <person name="Thornton R."/>
            <person name="Coyle M."/>
            <person name="Francisco L."/>
            <person name="Jackson L."/>
            <person name="Javaid M."/>
            <person name="Korchina V."/>
            <person name="Kovar C."/>
            <person name="Mata R."/>
            <person name="Mathew T."/>
            <person name="Ngo R."/>
            <person name="Nguyen L."/>
            <person name="Nguyen N."/>
            <person name="Okwuonu G."/>
            <person name="Ongeri F."/>
            <person name="Pham C."/>
            <person name="Simmons D."/>
            <person name="Wilczek-Boney K."/>
            <person name="Hale W."/>
            <person name="Jakkamsetti A."/>
            <person name="Pham P."/>
            <person name="Ruth R."/>
            <person name="San Lucas F."/>
            <person name="Warren J."/>
            <person name="Zhang J."/>
            <person name="Zhao Z."/>
            <person name="Zhou C."/>
            <person name="Zhu D."/>
            <person name="Lee S."/>
            <person name="Bess C."/>
            <person name="Blankenburg K."/>
            <person name="Forbes L."/>
            <person name="Fu Q."/>
            <person name="Gubbala S."/>
            <person name="Hirani K."/>
            <person name="Jayaseelan J.C."/>
            <person name="Lara F."/>
            <person name="Munidasa M."/>
            <person name="Palculict T."/>
            <person name="Patil S."/>
            <person name="Pu L.-L."/>
            <person name="Saada N."/>
            <person name="Tang L."/>
            <person name="Weissenberger G."/>
            <person name="Zhu Y."/>
            <person name="Hemphill L."/>
            <person name="Shang Y."/>
            <person name="Youmans B."/>
            <person name="Ayvaz T."/>
            <person name="Ross M."/>
            <person name="Santibanez J."/>
            <person name="Aqrawi P."/>
            <person name="Gross S."/>
            <person name="Joshi V."/>
            <person name="Fowler G."/>
            <person name="Nazareth L."/>
            <person name="Reid J."/>
            <person name="Worley K."/>
            <person name="Petrosino J."/>
            <person name="Highlander S."/>
            <person name="Gibbs R."/>
        </authorList>
    </citation>
    <scope>NUCLEOTIDE SEQUENCE [LARGE SCALE GENOMIC DNA]</scope>
    <source>
        <strain evidence="1 2">ATCC 700779</strain>
    </source>
</reference>
<evidence type="ECO:0000313" key="1">
    <source>
        <dbReference type="EMBL" id="EFX36808.1"/>
    </source>
</evidence>
<proteinExistence type="predicted"/>
<dbReference type="EMBL" id="AEVD01000006">
    <property type="protein sequence ID" value="EFX36808.1"/>
    <property type="molecule type" value="Genomic_DNA"/>
</dbReference>
<accession>E8K002</accession>
<gene>
    <name evidence="1" type="ORF">HMPREF9423_0815</name>
</gene>